<evidence type="ECO:0000313" key="2">
    <source>
        <dbReference type="Proteomes" id="UP001054945"/>
    </source>
</evidence>
<reference evidence="1 2" key="1">
    <citation type="submission" date="2021-06" db="EMBL/GenBank/DDBJ databases">
        <title>Caerostris extrusa draft genome.</title>
        <authorList>
            <person name="Kono N."/>
            <person name="Arakawa K."/>
        </authorList>
    </citation>
    <scope>NUCLEOTIDE SEQUENCE [LARGE SCALE GENOMIC DNA]</scope>
</reference>
<comment type="caution">
    <text evidence="1">The sequence shown here is derived from an EMBL/GenBank/DDBJ whole genome shotgun (WGS) entry which is preliminary data.</text>
</comment>
<keyword evidence="2" id="KW-1185">Reference proteome</keyword>
<protein>
    <submittedName>
        <fullName evidence="1">Uncharacterized protein</fullName>
    </submittedName>
</protein>
<accession>A0AAV4WUW5</accession>
<organism evidence="1 2">
    <name type="scientific">Caerostris extrusa</name>
    <name type="common">Bark spider</name>
    <name type="synonym">Caerostris bankana</name>
    <dbReference type="NCBI Taxonomy" id="172846"/>
    <lineage>
        <taxon>Eukaryota</taxon>
        <taxon>Metazoa</taxon>
        <taxon>Ecdysozoa</taxon>
        <taxon>Arthropoda</taxon>
        <taxon>Chelicerata</taxon>
        <taxon>Arachnida</taxon>
        <taxon>Araneae</taxon>
        <taxon>Araneomorphae</taxon>
        <taxon>Entelegynae</taxon>
        <taxon>Araneoidea</taxon>
        <taxon>Araneidae</taxon>
        <taxon>Caerostris</taxon>
    </lineage>
</organism>
<dbReference type="AlphaFoldDB" id="A0AAV4WUW5"/>
<dbReference type="EMBL" id="BPLR01016676">
    <property type="protein sequence ID" value="GIY85681.1"/>
    <property type="molecule type" value="Genomic_DNA"/>
</dbReference>
<proteinExistence type="predicted"/>
<evidence type="ECO:0000313" key="1">
    <source>
        <dbReference type="EMBL" id="GIY85681.1"/>
    </source>
</evidence>
<dbReference type="Proteomes" id="UP001054945">
    <property type="component" value="Unassembled WGS sequence"/>
</dbReference>
<gene>
    <name evidence="1" type="ORF">CEXT_492311</name>
</gene>
<name>A0AAV4WUW5_CAEEX</name>
<sequence length="95" mass="10433">MMKVDECVRLGKFNFKHKSSRKVHVLVGGWLVGVQVLKADPHSKEPGSNVVEGDSADDAKLMQSTVGEEQYALMSEEWCDPGSTNRCLVKCHTAA</sequence>